<dbReference type="RefSeq" id="WP_346163800.1">
    <property type="nucleotide sequence ID" value="NZ_BAAAOQ010000020.1"/>
</dbReference>
<keyword evidence="4" id="KW-1185">Reference proteome</keyword>
<reference evidence="3 4" key="1">
    <citation type="journal article" date="2019" name="Int. J. Syst. Evol. Microbiol.">
        <title>The Global Catalogue of Microorganisms (GCM) 10K type strain sequencing project: providing services to taxonomists for standard genome sequencing and annotation.</title>
        <authorList>
            <consortium name="The Broad Institute Genomics Platform"/>
            <consortium name="The Broad Institute Genome Sequencing Center for Infectious Disease"/>
            <person name="Wu L."/>
            <person name="Ma J."/>
        </authorList>
    </citation>
    <scope>NUCLEOTIDE SEQUENCE [LARGE SCALE GENOMIC DNA]</scope>
    <source>
        <strain evidence="3 4">JCM 14924</strain>
    </source>
</reference>
<keyword evidence="2" id="KW-1133">Transmembrane helix</keyword>
<gene>
    <name evidence="3" type="ORF">GCM10009787_56080</name>
</gene>
<feature type="transmembrane region" description="Helical" evidence="2">
    <location>
        <begin position="30"/>
        <end position="50"/>
    </location>
</feature>
<name>A0ABN3BWV2_9ACTN</name>
<evidence type="ECO:0000256" key="1">
    <source>
        <dbReference type="SAM" id="MobiDB-lite"/>
    </source>
</evidence>
<evidence type="ECO:0008006" key="5">
    <source>
        <dbReference type="Google" id="ProtNLM"/>
    </source>
</evidence>
<accession>A0ABN3BWV2</accession>
<sequence length="222" mass="22879">MTTPTPSATTYPPTPHPGPAPQPAPARSRWWAVAGVIALLLVVAGGVAAVRWVRGGDDGPLAGRPRVTDTRAGLSYGVPEGWKHDAAQDKKLIGAFSSQIGNAPTAKSTETGGTVLAGRAGQAVPRAGLERATESAARSNAAFFFPDRPATLEESHATTLDGQPAHTAVLRIQGEEGSSRLKMTVVTIHGERTSFLLGLTTGAADRSVTEDVDAVLASATVD</sequence>
<protein>
    <recommendedName>
        <fullName evidence="5">Secreted protein</fullName>
    </recommendedName>
</protein>
<feature type="region of interest" description="Disordered" evidence="1">
    <location>
        <begin position="1"/>
        <end position="26"/>
    </location>
</feature>
<dbReference type="Proteomes" id="UP001501391">
    <property type="component" value="Unassembled WGS sequence"/>
</dbReference>
<proteinExistence type="predicted"/>
<keyword evidence="2" id="KW-0812">Transmembrane</keyword>
<evidence type="ECO:0000256" key="2">
    <source>
        <dbReference type="SAM" id="Phobius"/>
    </source>
</evidence>
<keyword evidence="2" id="KW-0472">Membrane</keyword>
<evidence type="ECO:0000313" key="3">
    <source>
        <dbReference type="EMBL" id="GAA2201385.1"/>
    </source>
</evidence>
<feature type="compositionally biased region" description="Pro residues" evidence="1">
    <location>
        <begin position="12"/>
        <end position="24"/>
    </location>
</feature>
<feature type="compositionally biased region" description="Low complexity" evidence="1">
    <location>
        <begin position="1"/>
        <end position="11"/>
    </location>
</feature>
<organism evidence="3 4">
    <name type="scientific">Streptomyces bangladeshensis</name>
    <dbReference type="NCBI Taxonomy" id="295352"/>
    <lineage>
        <taxon>Bacteria</taxon>
        <taxon>Bacillati</taxon>
        <taxon>Actinomycetota</taxon>
        <taxon>Actinomycetes</taxon>
        <taxon>Kitasatosporales</taxon>
        <taxon>Streptomycetaceae</taxon>
        <taxon>Streptomyces</taxon>
    </lineage>
</organism>
<evidence type="ECO:0000313" key="4">
    <source>
        <dbReference type="Proteomes" id="UP001501391"/>
    </source>
</evidence>
<comment type="caution">
    <text evidence="3">The sequence shown here is derived from an EMBL/GenBank/DDBJ whole genome shotgun (WGS) entry which is preliminary data.</text>
</comment>
<dbReference type="EMBL" id="BAAAOQ010000020">
    <property type="protein sequence ID" value="GAA2201385.1"/>
    <property type="molecule type" value="Genomic_DNA"/>
</dbReference>